<evidence type="ECO:0000313" key="4">
    <source>
        <dbReference type="Proteomes" id="UP000247702"/>
    </source>
</evidence>
<dbReference type="Proteomes" id="UP000247702">
    <property type="component" value="Unassembled WGS sequence"/>
</dbReference>
<dbReference type="AlphaFoldDB" id="A0A2Z6RZR1"/>
<proteinExistence type="predicted"/>
<evidence type="ECO:0000313" key="2">
    <source>
        <dbReference type="EMBL" id="GBC08598.1"/>
    </source>
</evidence>
<reference evidence="2 4" key="1">
    <citation type="submission" date="2017-11" db="EMBL/GenBank/DDBJ databases">
        <title>The genome of Rhizophagus clarus HR1 reveals common genetic basis of auxotrophy among arbuscular mycorrhizal fungi.</title>
        <authorList>
            <person name="Kobayashi Y."/>
        </authorList>
    </citation>
    <scope>NUCLEOTIDE SEQUENCE [LARGE SCALE GENOMIC DNA]</scope>
    <source>
        <strain evidence="2 4">HR1</strain>
    </source>
</reference>
<dbReference type="EMBL" id="BEXD01004231">
    <property type="protein sequence ID" value="GBC08598.1"/>
    <property type="molecule type" value="Genomic_DNA"/>
</dbReference>
<dbReference type="EMBL" id="BLAL01000297">
    <property type="protein sequence ID" value="GET01226.1"/>
    <property type="molecule type" value="Genomic_DNA"/>
</dbReference>
<reference evidence="3" key="2">
    <citation type="submission" date="2019-10" db="EMBL/GenBank/DDBJ databases">
        <title>Conservation and host-specific expression of non-tandemly repeated heterogenous ribosome RNA gene in arbuscular mycorrhizal fungi.</title>
        <authorList>
            <person name="Maeda T."/>
            <person name="Kobayashi Y."/>
            <person name="Nakagawa T."/>
            <person name="Ezawa T."/>
            <person name="Yamaguchi K."/>
            <person name="Bino T."/>
            <person name="Nishimoto Y."/>
            <person name="Shigenobu S."/>
            <person name="Kawaguchi M."/>
        </authorList>
    </citation>
    <scope>NUCLEOTIDE SEQUENCE</scope>
    <source>
        <strain evidence="3">HR1</strain>
    </source>
</reference>
<feature type="region of interest" description="Disordered" evidence="1">
    <location>
        <begin position="57"/>
        <end position="83"/>
    </location>
</feature>
<comment type="caution">
    <text evidence="2">The sequence shown here is derived from an EMBL/GenBank/DDBJ whole genome shotgun (WGS) entry which is preliminary data.</text>
</comment>
<protein>
    <submittedName>
        <fullName evidence="2">Uncharacterized protein</fullName>
    </submittedName>
</protein>
<dbReference type="Proteomes" id="UP000615446">
    <property type="component" value="Unassembled WGS sequence"/>
</dbReference>
<sequence length="111" mass="11513">MDEDFIADTVADIGVDGPSSLSKENNTVSTSLSSHPNIAAALSTPSNNASDGLNVSIYARTTTPASPPNASPDKATTDDPPVDQLLIRTPTFSIERNDYQAVAAPNSAPKL</sequence>
<evidence type="ECO:0000313" key="3">
    <source>
        <dbReference type="EMBL" id="GET01226.1"/>
    </source>
</evidence>
<gene>
    <name evidence="3" type="ORF">RCL2_002764600</name>
    <name evidence="2" type="ORF">RclHR1_08240018</name>
</gene>
<feature type="region of interest" description="Disordered" evidence="1">
    <location>
        <begin position="1"/>
        <end position="32"/>
    </location>
</feature>
<name>A0A2Z6RZR1_9GLOM</name>
<evidence type="ECO:0000256" key="1">
    <source>
        <dbReference type="SAM" id="MobiDB-lite"/>
    </source>
</evidence>
<organism evidence="2 4">
    <name type="scientific">Rhizophagus clarus</name>
    <dbReference type="NCBI Taxonomy" id="94130"/>
    <lineage>
        <taxon>Eukaryota</taxon>
        <taxon>Fungi</taxon>
        <taxon>Fungi incertae sedis</taxon>
        <taxon>Mucoromycota</taxon>
        <taxon>Glomeromycotina</taxon>
        <taxon>Glomeromycetes</taxon>
        <taxon>Glomerales</taxon>
        <taxon>Glomeraceae</taxon>
        <taxon>Rhizophagus</taxon>
    </lineage>
</organism>
<accession>A0A2Z6RZR1</accession>
<keyword evidence="4" id="KW-1185">Reference proteome</keyword>
<feature type="compositionally biased region" description="Polar residues" evidence="1">
    <location>
        <begin position="19"/>
        <end position="32"/>
    </location>
</feature>